<keyword evidence="2" id="KW-0678">Repressor</keyword>
<keyword evidence="3" id="KW-0805">Transcription regulation</keyword>
<dbReference type="InterPro" id="IPR036638">
    <property type="entry name" value="HLH_DNA-bd_sf"/>
</dbReference>
<reference evidence="9" key="1">
    <citation type="submission" date="2025-08" db="UniProtKB">
        <authorList>
            <consortium name="RefSeq"/>
        </authorList>
    </citation>
    <scope>IDENTIFICATION</scope>
    <source>
        <tissue evidence="9">Sperm</tissue>
    </source>
</reference>
<dbReference type="Proteomes" id="UP001318040">
    <property type="component" value="Chromosome 6"/>
</dbReference>
<dbReference type="GO" id="GO:0005634">
    <property type="term" value="C:nucleus"/>
    <property type="evidence" value="ECO:0007669"/>
    <property type="project" value="UniProtKB-SubCell"/>
</dbReference>
<evidence type="ECO:0000256" key="4">
    <source>
        <dbReference type="ARBA" id="ARBA00023163"/>
    </source>
</evidence>
<accession>A0AAJ7SQN0</accession>
<dbReference type="SMART" id="SM00353">
    <property type="entry name" value="HLH"/>
    <property type="match status" value="1"/>
</dbReference>
<dbReference type="GO" id="GO:0046983">
    <property type="term" value="F:protein dimerization activity"/>
    <property type="evidence" value="ECO:0007669"/>
    <property type="project" value="InterPro"/>
</dbReference>
<dbReference type="KEGG" id="pmrn:116939480"/>
<dbReference type="SUPFAM" id="SSF47459">
    <property type="entry name" value="HLH, helix-loop-helix DNA-binding domain"/>
    <property type="match status" value="1"/>
</dbReference>
<feature type="domain" description="BHLH" evidence="7">
    <location>
        <begin position="15"/>
        <end position="72"/>
    </location>
</feature>
<evidence type="ECO:0000256" key="2">
    <source>
        <dbReference type="ARBA" id="ARBA00022491"/>
    </source>
</evidence>
<name>A0AAJ7SQN0_PETMA</name>
<evidence type="ECO:0000313" key="9">
    <source>
        <dbReference type="RefSeq" id="XP_032803786.1"/>
    </source>
</evidence>
<sequence length="135" mass="15109">MAPTATLEISSYQLSRKVRKPLVEKQRRDRINNLLEHLKSIVLDSSQHEHASTSKLEKADILELTINYLCKVQQQTPGALHPAAHGKGACVGGHVASTRERQPFSPGPHGSGWDSGAETDFTFTKRKSEQLWRPW</sequence>
<evidence type="ECO:0000256" key="5">
    <source>
        <dbReference type="ARBA" id="ARBA00023242"/>
    </source>
</evidence>
<evidence type="ECO:0000256" key="6">
    <source>
        <dbReference type="SAM" id="MobiDB-lite"/>
    </source>
</evidence>
<evidence type="ECO:0000256" key="1">
    <source>
        <dbReference type="ARBA" id="ARBA00004123"/>
    </source>
</evidence>
<dbReference type="PROSITE" id="PS50888">
    <property type="entry name" value="BHLH"/>
    <property type="match status" value="1"/>
</dbReference>
<dbReference type="AlphaFoldDB" id="A0AAJ7SQN0"/>
<gene>
    <name evidence="9" type="primary">LOC116939480</name>
</gene>
<dbReference type="Pfam" id="PF00010">
    <property type="entry name" value="HLH"/>
    <property type="match status" value="1"/>
</dbReference>
<evidence type="ECO:0000313" key="8">
    <source>
        <dbReference type="Proteomes" id="UP001318040"/>
    </source>
</evidence>
<dbReference type="InterPro" id="IPR011598">
    <property type="entry name" value="bHLH_dom"/>
</dbReference>
<evidence type="ECO:0000259" key="7">
    <source>
        <dbReference type="PROSITE" id="PS50888"/>
    </source>
</evidence>
<feature type="region of interest" description="Disordered" evidence="6">
    <location>
        <begin position="98"/>
        <end position="119"/>
    </location>
</feature>
<dbReference type="InterPro" id="IPR050370">
    <property type="entry name" value="HES_HEY"/>
</dbReference>
<dbReference type="RefSeq" id="XP_032803786.1">
    <property type="nucleotide sequence ID" value="XM_032947895.1"/>
</dbReference>
<protein>
    <submittedName>
        <fullName evidence="9">Enhancer of split m3 protein-like</fullName>
    </submittedName>
</protein>
<proteinExistence type="predicted"/>
<evidence type="ECO:0000256" key="3">
    <source>
        <dbReference type="ARBA" id="ARBA00023015"/>
    </source>
</evidence>
<dbReference type="PANTHER" id="PTHR10985">
    <property type="entry name" value="BASIC HELIX-LOOP-HELIX TRANSCRIPTION FACTOR, HES-RELATED"/>
    <property type="match status" value="1"/>
</dbReference>
<keyword evidence="4" id="KW-0804">Transcription</keyword>
<comment type="subcellular location">
    <subcellularLocation>
        <location evidence="1">Nucleus</location>
    </subcellularLocation>
</comment>
<keyword evidence="8" id="KW-1185">Reference proteome</keyword>
<organism evidence="8 9">
    <name type="scientific">Petromyzon marinus</name>
    <name type="common">Sea lamprey</name>
    <dbReference type="NCBI Taxonomy" id="7757"/>
    <lineage>
        <taxon>Eukaryota</taxon>
        <taxon>Metazoa</taxon>
        <taxon>Chordata</taxon>
        <taxon>Craniata</taxon>
        <taxon>Vertebrata</taxon>
        <taxon>Cyclostomata</taxon>
        <taxon>Hyperoartia</taxon>
        <taxon>Petromyzontiformes</taxon>
        <taxon>Petromyzontidae</taxon>
        <taxon>Petromyzon</taxon>
    </lineage>
</organism>
<dbReference type="Gene3D" id="4.10.280.10">
    <property type="entry name" value="Helix-loop-helix DNA-binding domain"/>
    <property type="match status" value="1"/>
</dbReference>
<keyword evidence="5" id="KW-0539">Nucleus</keyword>
<dbReference type="GeneID" id="116939480"/>